<sequence length="85" mass="8847">MSRTFPVLAIASLGALITSLVAGFLLASWVFTGIVPAHAAPPVIAALDSQAVPGTNSWHEAGYERIGLWEQPQAADLYAAGSSRL</sequence>
<organism evidence="1 2">
    <name type="scientific">Sphingomonas olei</name>
    <dbReference type="NCBI Taxonomy" id="1886787"/>
    <lineage>
        <taxon>Bacteria</taxon>
        <taxon>Pseudomonadati</taxon>
        <taxon>Pseudomonadota</taxon>
        <taxon>Alphaproteobacteria</taxon>
        <taxon>Sphingomonadales</taxon>
        <taxon>Sphingomonadaceae</taxon>
        <taxon>Sphingomonas</taxon>
    </lineage>
</organism>
<gene>
    <name evidence="1" type="ORF">E5988_00670</name>
</gene>
<reference evidence="1 2" key="1">
    <citation type="submission" date="2019-04" db="EMBL/GenBank/DDBJ databases">
        <title>Microbes associate with the intestines of laboratory mice.</title>
        <authorList>
            <person name="Navarre W."/>
            <person name="Wong E."/>
            <person name="Huang K.C."/>
            <person name="Tropini C."/>
            <person name="Ng K."/>
            <person name="Yu B."/>
        </authorList>
    </citation>
    <scope>NUCLEOTIDE SEQUENCE [LARGE SCALE GENOMIC DNA]</scope>
    <source>
        <strain evidence="1 2">NM83_B4-11</strain>
    </source>
</reference>
<protein>
    <submittedName>
        <fullName evidence="1">Uncharacterized protein</fullName>
    </submittedName>
</protein>
<comment type="caution">
    <text evidence="1">The sequence shown here is derived from an EMBL/GenBank/DDBJ whole genome shotgun (WGS) entry which is preliminary data.</text>
</comment>
<dbReference type="EMBL" id="SSTI01000001">
    <property type="protein sequence ID" value="THG42012.1"/>
    <property type="molecule type" value="Genomic_DNA"/>
</dbReference>
<evidence type="ECO:0000313" key="2">
    <source>
        <dbReference type="Proteomes" id="UP000308038"/>
    </source>
</evidence>
<proteinExistence type="predicted"/>
<accession>A0ABY2QL82</accession>
<keyword evidence="2" id="KW-1185">Reference proteome</keyword>
<dbReference type="Proteomes" id="UP000308038">
    <property type="component" value="Unassembled WGS sequence"/>
</dbReference>
<name>A0ABY2QL82_9SPHN</name>
<evidence type="ECO:0000313" key="1">
    <source>
        <dbReference type="EMBL" id="THG42012.1"/>
    </source>
</evidence>
<dbReference type="RefSeq" id="WP_125946167.1">
    <property type="nucleotide sequence ID" value="NZ_SSTI01000001.1"/>
</dbReference>